<evidence type="ECO:0000313" key="4">
    <source>
        <dbReference type="RefSeq" id="XP_027088658.1"/>
    </source>
</evidence>
<dbReference type="SUPFAM" id="SSF50630">
    <property type="entry name" value="Acid proteases"/>
    <property type="match status" value="1"/>
</dbReference>
<dbReference type="InterPro" id="IPR021109">
    <property type="entry name" value="Peptidase_aspartic_dom_sf"/>
</dbReference>
<organism evidence="3 4">
    <name type="scientific">Coffea arabica</name>
    <name type="common">Arabian coffee</name>
    <dbReference type="NCBI Taxonomy" id="13443"/>
    <lineage>
        <taxon>Eukaryota</taxon>
        <taxon>Viridiplantae</taxon>
        <taxon>Streptophyta</taxon>
        <taxon>Embryophyta</taxon>
        <taxon>Tracheophyta</taxon>
        <taxon>Spermatophyta</taxon>
        <taxon>Magnoliopsida</taxon>
        <taxon>eudicotyledons</taxon>
        <taxon>Gunneridae</taxon>
        <taxon>Pentapetalae</taxon>
        <taxon>asterids</taxon>
        <taxon>lamiids</taxon>
        <taxon>Gentianales</taxon>
        <taxon>Rubiaceae</taxon>
        <taxon>Ixoroideae</taxon>
        <taxon>Gardenieae complex</taxon>
        <taxon>Bertiereae - Coffeeae clade</taxon>
        <taxon>Coffeeae</taxon>
        <taxon>Coffea</taxon>
    </lineage>
</organism>
<evidence type="ECO:0000313" key="3">
    <source>
        <dbReference type="Proteomes" id="UP001652660"/>
    </source>
</evidence>
<dbReference type="CDD" id="cd00303">
    <property type="entry name" value="retropepsin_like"/>
    <property type="match status" value="1"/>
</dbReference>
<dbReference type="PANTHER" id="PTHR15503">
    <property type="entry name" value="LDOC1 RELATED"/>
    <property type="match status" value="1"/>
</dbReference>
<gene>
    <name evidence="4" type="primary">LOC113710005</name>
</gene>
<dbReference type="Gene3D" id="2.40.70.10">
    <property type="entry name" value="Acid Proteases"/>
    <property type="match status" value="1"/>
</dbReference>
<evidence type="ECO:0000259" key="2">
    <source>
        <dbReference type="Pfam" id="PF19259"/>
    </source>
</evidence>
<sequence>MTVRKEAGKFLIPNPPKINLPLFTGENSGECIRKCNEYNLNYQIPEEQKVEVIEMYLEGRADKWFQGVKLEKPGITWRMFEELLYKIFDNRNGKDVVEEFNKLQQARNVEEYQERFEELKTLMMIKNPHLDEEYFISSFISGLKDEIKTMIRMLRPTTLSQTFEMATLQEDALRLQTRTSKDGWKTIPKNIFGISRNSSQQQIHSSYCKVPSTCTLKNTSFKGKPISSTDSEPKKISAQEVQYRRNNGLVSSVEKKEEESEFEDALGEQDESIGNPGQVMEMSLHALFVAMKRKTITLIGKLDCEETLILVDTRSSDSYISSEKVIAFDIPYRLVDPFSIIVGNGACVTSKAICPKVVWGINQYKFCYDLKVMDLSSWDIILGVDWMTHFSPITFDFHQLTISLHNQGEVVQGQTENCVLDLIRGGDLRNFIEYKKQMCLAMRIGQDNPSGEYVMPTEVQEIIEEFANVFETPTKLPPTREIDHEIPLKPGSQPFKMKTHRYPHS</sequence>
<reference evidence="4" key="2">
    <citation type="submission" date="2025-08" db="UniProtKB">
        <authorList>
            <consortium name="RefSeq"/>
        </authorList>
    </citation>
    <scope>IDENTIFICATION</scope>
    <source>
        <tissue evidence="4">Leaves</tissue>
    </source>
</reference>
<proteinExistence type="predicted"/>
<dbReference type="Proteomes" id="UP001652660">
    <property type="component" value="Chromosome 9e"/>
</dbReference>
<dbReference type="Pfam" id="PF08284">
    <property type="entry name" value="RVP_2"/>
    <property type="match status" value="1"/>
</dbReference>
<accession>A0A6P6UDX6</accession>
<evidence type="ECO:0000256" key="1">
    <source>
        <dbReference type="SAM" id="MobiDB-lite"/>
    </source>
</evidence>
<name>A0A6P6UDX6_COFAR</name>
<dbReference type="PANTHER" id="PTHR15503:SF40">
    <property type="match status" value="1"/>
</dbReference>
<dbReference type="GeneID" id="113710005"/>
<feature type="compositionally biased region" description="Acidic residues" evidence="1">
    <location>
        <begin position="259"/>
        <end position="271"/>
    </location>
</feature>
<protein>
    <recommendedName>
        <fullName evidence="2">Ty3 transposon capsid-like protein domain-containing protein</fullName>
    </recommendedName>
</protein>
<dbReference type="Pfam" id="PF19259">
    <property type="entry name" value="Ty3_capsid"/>
    <property type="match status" value="1"/>
</dbReference>
<keyword evidence="3" id="KW-1185">Reference proteome</keyword>
<feature type="domain" description="Ty3 transposon capsid-like protein" evidence="2">
    <location>
        <begin position="44"/>
        <end position="180"/>
    </location>
</feature>
<dbReference type="RefSeq" id="XP_027088658.1">
    <property type="nucleotide sequence ID" value="XM_027232857.1"/>
</dbReference>
<dbReference type="InterPro" id="IPR032567">
    <property type="entry name" value="RTL1-rel"/>
</dbReference>
<feature type="region of interest" description="Disordered" evidence="1">
    <location>
        <begin position="250"/>
        <end position="273"/>
    </location>
</feature>
<dbReference type="AlphaFoldDB" id="A0A6P6UDX6"/>
<reference evidence="3" key="1">
    <citation type="journal article" date="2025" name="Foods">
        <title>Unveiling the Microbial Signatures of Arabica Coffee Cherries: Insights into Ripeness Specific Diversity, Functional Traits, and Implications for Quality and Safety.</title>
        <authorList>
            <consortium name="RefSeq"/>
            <person name="Tenea G.N."/>
            <person name="Cifuentes V."/>
            <person name="Reyes P."/>
            <person name="Cevallos-Vallejos M."/>
        </authorList>
    </citation>
    <scope>NUCLEOTIDE SEQUENCE [LARGE SCALE GENOMIC DNA]</scope>
</reference>
<dbReference type="InterPro" id="IPR045358">
    <property type="entry name" value="Ty3_capsid"/>
</dbReference>